<dbReference type="Ensembl" id="ENSMMMT00000026079.1">
    <property type="protein sequence ID" value="ENSMMMP00000023020.1"/>
    <property type="gene ID" value="ENSMMMG00000020172.1"/>
</dbReference>
<sequence length="298" mass="32109">ICCLHSLVCLGRWVGEGLGIPLPGHTGATPVPFWLWRPVLRGPAWLTLCVLRCRRAMELGEHGSPDHILPHVPSPRQAAPGPRAFCIPRIILTECTPNPPSPPEARLEEPGPRTAPTPRPRTLTGNGRTWDGPLRAQTAWPKGSSMPEKEGTAWKSPSMGSLSPEDGRARVPCPWGPTPNETQEPSAAETHSEETSKDSGRAAQTCSGGQAAAGQGCRVPCVAPQRTDSLEETLRELEATLSEMGTAPAVGPPGISPYLLPHGPQTHLLRPTPSSFSCHHQRWVPYLSRMVPPLCQEE</sequence>
<proteinExistence type="predicted"/>
<keyword evidence="4" id="KW-1185">Reference proteome</keyword>
<feature type="region of interest" description="Disordered" evidence="1">
    <location>
        <begin position="95"/>
        <end position="216"/>
    </location>
</feature>
<name>A0A8C6A2K4_MARMA</name>
<dbReference type="AlphaFoldDB" id="A0A8C6A2K4"/>
<evidence type="ECO:0000256" key="2">
    <source>
        <dbReference type="SAM" id="SignalP"/>
    </source>
</evidence>
<feature type="compositionally biased region" description="Basic and acidic residues" evidence="1">
    <location>
        <begin position="190"/>
        <end position="200"/>
    </location>
</feature>
<reference evidence="3" key="1">
    <citation type="submission" date="2025-08" db="UniProtKB">
        <authorList>
            <consortium name="Ensembl"/>
        </authorList>
    </citation>
    <scope>IDENTIFICATION</scope>
</reference>
<keyword evidence="2" id="KW-0732">Signal</keyword>
<dbReference type="Proteomes" id="UP000694407">
    <property type="component" value="Unplaced"/>
</dbReference>
<organism evidence="3 4">
    <name type="scientific">Marmota marmota marmota</name>
    <name type="common">Alpine marmot</name>
    <dbReference type="NCBI Taxonomy" id="9994"/>
    <lineage>
        <taxon>Eukaryota</taxon>
        <taxon>Metazoa</taxon>
        <taxon>Chordata</taxon>
        <taxon>Craniata</taxon>
        <taxon>Vertebrata</taxon>
        <taxon>Euteleostomi</taxon>
        <taxon>Mammalia</taxon>
        <taxon>Eutheria</taxon>
        <taxon>Euarchontoglires</taxon>
        <taxon>Glires</taxon>
        <taxon>Rodentia</taxon>
        <taxon>Sciuromorpha</taxon>
        <taxon>Sciuridae</taxon>
        <taxon>Xerinae</taxon>
        <taxon>Marmotini</taxon>
        <taxon>Marmota</taxon>
    </lineage>
</organism>
<evidence type="ECO:0000256" key="1">
    <source>
        <dbReference type="SAM" id="MobiDB-lite"/>
    </source>
</evidence>
<protein>
    <submittedName>
        <fullName evidence="3">Uncharacterized protein</fullName>
    </submittedName>
</protein>
<feature type="signal peptide" evidence="2">
    <location>
        <begin position="1"/>
        <end position="19"/>
    </location>
</feature>
<feature type="compositionally biased region" description="Low complexity" evidence="1">
    <location>
        <begin position="202"/>
        <end position="216"/>
    </location>
</feature>
<dbReference type="GeneTree" id="ENSGT00860000135964"/>
<accession>A0A8C6A2K4</accession>
<evidence type="ECO:0000313" key="4">
    <source>
        <dbReference type="Proteomes" id="UP000694407"/>
    </source>
</evidence>
<evidence type="ECO:0000313" key="3">
    <source>
        <dbReference type="Ensembl" id="ENSMMMP00000023020.1"/>
    </source>
</evidence>
<feature type="chain" id="PRO_5034405511" evidence="2">
    <location>
        <begin position="20"/>
        <end position="298"/>
    </location>
</feature>
<reference evidence="3" key="2">
    <citation type="submission" date="2025-09" db="UniProtKB">
        <authorList>
            <consortium name="Ensembl"/>
        </authorList>
    </citation>
    <scope>IDENTIFICATION</scope>
</reference>